<dbReference type="InterPro" id="IPR010982">
    <property type="entry name" value="Lambda_DNA-bd_dom_sf"/>
</dbReference>
<dbReference type="EMBL" id="BAABBA010000005">
    <property type="protein sequence ID" value="GAA4286949.1"/>
    <property type="molecule type" value="Genomic_DNA"/>
</dbReference>
<dbReference type="CDD" id="cd06293">
    <property type="entry name" value="PBP1_LacI-like"/>
    <property type="match status" value="1"/>
</dbReference>
<dbReference type="Proteomes" id="UP001499841">
    <property type="component" value="Unassembled WGS sequence"/>
</dbReference>
<accession>A0ABP8ESK8</accession>
<dbReference type="SUPFAM" id="SSF53822">
    <property type="entry name" value="Periplasmic binding protein-like I"/>
    <property type="match status" value="1"/>
</dbReference>
<reference evidence="6" key="1">
    <citation type="journal article" date="2019" name="Int. J. Syst. Evol. Microbiol.">
        <title>The Global Catalogue of Microorganisms (GCM) 10K type strain sequencing project: providing services to taxonomists for standard genome sequencing and annotation.</title>
        <authorList>
            <consortium name="The Broad Institute Genomics Platform"/>
            <consortium name="The Broad Institute Genome Sequencing Center for Infectious Disease"/>
            <person name="Wu L."/>
            <person name="Ma J."/>
        </authorList>
    </citation>
    <scope>NUCLEOTIDE SEQUENCE [LARGE SCALE GENOMIC DNA]</scope>
    <source>
        <strain evidence="6">JCM 17459</strain>
    </source>
</reference>
<comment type="caution">
    <text evidence="5">The sequence shown here is derived from an EMBL/GenBank/DDBJ whole genome shotgun (WGS) entry which is preliminary data.</text>
</comment>
<dbReference type="InterPro" id="IPR046335">
    <property type="entry name" value="LacI/GalR-like_sensor"/>
</dbReference>
<dbReference type="Pfam" id="PF00356">
    <property type="entry name" value="LacI"/>
    <property type="match status" value="1"/>
</dbReference>
<evidence type="ECO:0000256" key="2">
    <source>
        <dbReference type="ARBA" id="ARBA00023125"/>
    </source>
</evidence>
<dbReference type="RefSeq" id="WP_345039035.1">
    <property type="nucleotide sequence ID" value="NZ_BAABBA010000005.1"/>
</dbReference>
<dbReference type="Pfam" id="PF13377">
    <property type="entry name" value="Peripla_BP_3"/>
    <property type="match status" value="1"/>
</dbReference>
<name>A0ABP8ESK8_9MICO</name>
<dbReference type="Gene3D" id="1.10.260.40">
    <property type="entry name" value="lambda repressor-like DNA-binding domains"/>
    <property type="match status" value="1"/>
</dbReference>
<sequence>MARTRAGTARRASITDVARLAGVSAGTVSNVLNHPSQVSDRTRTKVLDAIEQLSFVRNASARQLREGTSRTVGAIVLDIANPFFTATARGIEDRLAQDDLVLMLASSDEDPERESRFVRQFVEHGVRGLLVTPSRGTLETVARVRERGTDVVLLDHTSPFPDVASVAVDDVRGAALATAHLLERGHERIAFLNGPLSLRQCADRRQGVLAAVVEAGLDPGRVVVEVTLPSLNADSGSRAMAELLARPGPPPTATFCVNDFTALGAMRHLREASIAVPEQMAVVGYDDVDFAPELAVPLTSVRQPSHEIGWRAADLLLGDGEPEQVLFQPALVVRASSGA</sequence>
<dbReference type="PANTHER" id="PTHR30146">
    <property type="entry name" value="LACI-RELATED TRANSCRIPTIONAL REPRESSOR"/>
    <property type="match status" value="1"/>
</dbReference>
<dbReference type="InterPro" id="IPR000843">
    <property type="entry name" value="HTH_LacI"/>
</dbReference>
<keyword evidence="3" id="KW-0804">Transcription</keyword>
<dbReference type="PROSITE" id="PS50932">
    <property type="entry name" value="HTH_LACI_2"/>
    <property type="match status" value="1"/>
</dbReference>
<evidence type="ECO:0000313" key="5">
    <source>
        <dbReference type="EMBL" id="GAA4286949.1"/>
    </source>
</evidence>
<evidence type="ECO:0000313" key="6">
    <source>
        <dbReference type="Proteomes" id="UP001499841"/>
    </source>
</evidence>
<keyword evidence="2 5" id="KW-0238">DNA-binding</keyword>
<dbReference type="PROSITE" id="PS00356">
    <property type="entry name" value="HTH_LACI_1"/>
    <property type="match status" value="1"/>
</dbReference>
<gene>
    <name evidence="5" type="ORF">GCM10022262_13080</name>
</gene>
<dbReference type="PANTHER" id="PTHR30146:SF109">
    <property type="entry name" value="HTH-TYPE TRANSCRIPTIONAL REGULATOR GALS"/>
    <property type="match status" value="1"/>
</dbReference>
<organism evidence="5 6">
    <name type="scientific">Georgenia daeguensis</name>
    <dbReference type="NCBI Taxonomy" id="908355"/>
    <lineage>
        <taxon>Bacteria</taxon>
        <taxon>Bacillati</taxon>
        <taxon>Actinomycetota</taxon>
        <taxon>Actinomycetes</taxon>
        <taxon>Micrococcales</taxon>
        <taxon>Bogoriellaceae</taxon>
        <taxon>Georgenia</taxon>
    </lineage>
</organism>
<protein>
    <submittedName>
        <fullName evidence="5">LacI family DNA-binding transcriptional regulator</fullName>
    </submittedName>
</protein>
<keyword evidence="1" id="KW-0805">Transcription regulation</keyword>
<evidence type="ECO:0000256" key="3">
    <source>
        <dbReference type="ARBA" id="ARBA00023163"/>
    </source>
</evidence>
<dbReference type="SUPFAM" id="SSF47413">
    <property type="entry name" value="lambda repressor-like DNA-binding domains"/>
    <property type="match status" value="1"/>
</dbReference>
<dbReference type="GO" id="GO:0003677">
    <property type="term" value="F:DNA binding"/>
    <property type="evidence" value="ECO:0007669"/>
    <property type="project" value="UniProtKB-KW"/>
</dbReference>
<proteinExistence type="predicted"/>
<keyword evidence="6" id="KW-1185">Reference proteome</keyword>
<dbReference type="SMART" id="SM00354">
    <property type="entry name" value="HTH_LACI"/>
    <property type="match status" value="1"/>
</dbReference>
<dbReference type="CDD" id="cd01392">
    <property type="entry name" value="HTH_LacI"/>
    <property type="match status" value="1"/>
</dbReference>
<dbReference type="Gene3D" id="3.40.50.2300">
    <property type="match status" value="2"/>
</dbReference>
<feature type="domain" description="HTH lacI-type" evidence="4">
    <location>
        <begin position="12"/>
        <end position="66"/>
    </location>
</feature>
<evidence type="ECO:0000256" key="1">
    <source>
        <dbReference type="ARBA" id="ARBA00023015"/>
    </source>
</evidence>
<evidence type="ECO:0000259" key="4">
    <source>
        <dbReference type="PROSITE" id="PS50932"/>
    </source>
</evidence>
<dbReference type="InterPro" id="IPR028082">
    <property type="entry name" value="Peripla_BP_I"/>
</dbReference>